<comment type="caution">
    <text evidence="13">The sequence shown here is derived from an EMBL/GenBank/DDBJ whole genome shotgun (WGS) entry which is preliminary data.</text>
</comment>
<reference evidence="13" key="2">
    <citation type="journal article" date="2023" name="BMC Genomics">
        <title>Pest status, molecular evolution, and epigenetic factors derived from the genome assembly of Frankliniella fusca, a thysanopteran phytovirus vector.</title>
        <authorList>
            <person name="Catto M.A."/>
            <person name="Labadie P.E."/>
            <person name="Jacobson A.L."/>
            <person name="Kennedy G.G."/>
            <person name="Srinivasan R."/>
            <person name="Hunt B.G."/>
        </authorList>
    </citation>
    <scope>NUCLEOTIDE SEQUENCE</scope>
    <source>
        <strain evidence="13">PL_HMW_Pooled</strain>
    </source>
</reference>
<dbReference type="PROSITE" id="PS50262">
    <property type="entry name" value="G_PROTEIN_RECEP_F1_2"/>
    <property type="match status" value="1"/>
</dbReference>
<dbReference type="PANTHER" id="PTHR24248">
    <property type="entry name" value="ADRENERGIC RECEPTOR-RELATED G-PROTEIN COUPLED RECEPTOR"/>
    <property type="match status" value="1"/>
</dbReference>
<organism evidence="13 14">
    <name type="scientific">Frankliniella fusca</name>
    <dbReference type="NCBI Taxonomy" id="407009"/>
    <lineage>
        <taxon>Eukaryota</taxon>
        <taxon>Metazoa</taxon>
        <taxon>Ecdysozoa</taxon>
        <taxon>Arthropoda</taxon>
        <taxon>Hexapoda</taxon>
        <taxon>Insecta</taxon>
        <taxon>Pterygota</taxon>
        <taxon>Neoptera</taxon>
        <taxon>Paraneoptera</taxon>
        <taxon>Thysanoptera</taxon>
        <taxon>Terebrantia</taxon>
        <taxon>Thripoidea</taxon>
        <taxon>Thripidae</taxon>
        <taxon>Frankliniella</taxon>
    </lineage>
</organism>
<keyword evidence="7 11" id="KW-0472">Membrane</keyword>
<dbReference type="SUPFAM" id="SSF81321">
    <property type="entry name" value="Family A G protein-coupled receptor-like"/>
    <property type="match status" value="1"/>
</dbReference>
<evidence type="ECO:0000256" key="8">
    <source>
        <dbReference type="ARBA" id="ARBA00023157"/>
    </source>
</evidence>
<keyword evidence="9 13" id="KW-0675">Receptor</keyword>
<reference evidence="13" key="1">
    <citation type="submission" date="2021-07" db="EMBL/GenBank/DDBJ databases">
        <authorList>
            <person name="Catto M.A."/>
            <person name="Jacobson A."/>
            <person name="Kennedy G."/>
            <person name="Labadie P."/>
            <person name="Hunt B.G."/>
            <person name="Srinivasan R."/>
        </authorList>
    </citation>
    <scope>NUCLEOTIDE SEQUENCE</scope>
    <source>
        <strain evidence="13">PL_HMW_Pooled</strain>
        <tissue evidence="13">Head</tissue>
    </source>
</reference>
<evidence type="ECO:0000256" key="1">
    <source>
        <dbReference type="ARBA" id="ARBA00004651"/>
    </source>
</evidence>
<keyword evidence="10" id="KW-0807">Transducer</keyword>
<dbReference type="PANTHER" id="PTHR24248:SF199">
    <property type="entry name" value="IP13425P-RELATED"/>
    <property type="match status" value="1"/>
</dbReference>
<gene>
    <name evidence="13" type="ORF">KUF71_001769</name>
</gene>
<dbReference type="GO" id="GO:0071880">
    <property type="term" value="P:adenylate cyclase-activating adrenergic receptor signaling pathway"/>
    <property type="evidence" value="ECO:0007669"/>
    <property type="project" value="TreeGrafter"/>
</dbReference>
<proteinExistence type="inferred from homology"/>
<keyword evidence="3" id="KW-1003">Cell membrane</keyword>
<feature type="transmembrane region" description="Helical" evidence="11">
    <location>
        <begin position="158"/>
        <end position="179"/>
    </location>
</feature>
<dbReference type="PRINTS" id="PR00237">
    <property type="entry name" value="GPCRRHODOPSN"/>
</dbReference>
<evidence type="ECO:0000256" key="10">
    <source>
        <dbReference type="ARBA" id="ARBA00023224"/>
    </source>
</evidence>
<evidence type="ECO:0000313" key="13">
    <source>
        <dbReference type="EMBL" id="KAK3923358.1"/>
    </source>
</evidence>
<dbReference type="AlphaFoldDB" id="A0AAE1LKS2"/>
<keyword evidence="14" id="KW-1185">Reference proteome</keyword>
<evidence type="ECO:0000256" key="11">
    <source>
        <dbReference type="SAM" id="Phobius"/>
    </source>
</evidence>
<evidence type="ECO:0000256" key="4">
    <source>
        <dbReference type="ARBA" id="ARBA00022692"/>
    </source>
</evidence>
<protein>
    <submittedName>
        <fullName evidence="13">5-hydroxytryptamine receptor 1</fullName>
    </submittedName>
</protein>
<evidence type="ECO:0000259" key="12">
    <source>
        <dbReference type="PROSITE" id="PS50262"/>
    </source>
</evidence>
<comment type="subcellular location">
    <subcellularLocation>
        <location evidence="1">Cell membrane</location>
        <topology evidence="1">Multi-pass membrane protein</topology>
    </subcellularLocation>
</comment>
<dbReference type="Pfam" id="PF00001">
    <property type="entry name" value="7tm_1"/>
    <property type="match status" value="1"/>
</dbReference>
<keyword evidence="4 11" id="KW-0812">Transmembrane</keyword>
<keyword evidence="6" id="KW-0297">G-protein coupled receptor</keyword>
<evidence type="ECO:0000256" key="7">
    <source>
        <dbReference type="ARBA" id="ARBA00023136"/>
    </source>
</evidence>
<keyword evidence="8" id="KW-1015">Disulfide bond</keyword>
<evidence type="ECO:0000256" key="2">
    <source>
        <dbReference type="ARBA" id="ARBA00010663"/>
    </source>
</evidence>
<dbReference type="InterPro" id="IPR000276">
    <property type="entry name" value="GPCR_Rhodpsn"/>
</dbReference>
<dbReference type="Proteomes" id="UP001219518">
    <property type="component" value="Unassembled WGS sequence"/>
</dbReference>
<feature type="transmembrane region" description="Helical" evidence="11">
    <location>
        <begin position="118"/>
        <end position="138"/>
    </location>
</feature>
<accession>A0AAE1LKS2</accession>
<evidence type="ECO:0000256" key="3">
    <source>
        <dbReference type="ARBA" id="ARBA00022475"/>
    </source>
</evidence>
<name>A0AAE1LKS2_9NEOP</name>
<dbReference type="EMBL" id="JAHWGI010001145">
    <property type="protein sequence ID" value="KAK3923358.1"/>
    <property type="molecule type" value="Genomic_DNA"/>
</dbReference>
<dbReference type="GO" id="GO:0004993">
    <property type="term" value="F:G protein-coupled serotonin receptor activity"/>
    <property type="evidence" value="ECO:0007669"/>
    <property type="project" value="UniProtKB-ARBA"/>
</dbReference>
<sequence>MEASAEALSLPSTLLLLEPVSSNASLLDLDNASHIGGPSLGYGYAPPGLSSPAPGGPGGPGLLDPSWGTWFPGPDSPYTAAQAVVIALVLLCVVVVTFVGNILVCVAVCLVRKLRRPCNYLLVSLAVSDICVAVLVMPMALLHEVFGRWDFGRVMCDLWVSFDVLSCTASILNLCMISVDR</sequence>
<evidence type="ECO:0000256" key="9">
    <source>
        <dbReference type="ARBA" id="ARBA00023170"/>
    </source>
</evidence>
<evidence type="ECO:0000256" key="5">
    <source>
        <dbReference type="ARBA" id="ARBA00022989"/>
    </source>
</evidence>
<evidence type="ECO:0000256" key="6">
    <source>
        <dbReference type="ARBA" id="ARBA00023040"/>
    </source>
</evidence>
<evidence type="ECO:0000313" key="14">
    <source>
        <dbReference type="Proteomes" id="UP001219518"/>
    </source>
</evidence>
<dbReference type="GO" id="GO:0043410">
    <property type="term" value="P:positive regulation of MAPK cascade"/>
    <property type="evidence" value="ECO:0007669"/>
    <property type="project" value="TreeGrafter"/>
</dbReference>
<feature type="domain" description="G-protein coupled receptors family 1 profile" evidence="12">
    <location>
        <begin position="100"/>
        <end position="181"/>
    </location>
</feature>
<feature type="transmembrane region" description="Helical" evidence="11">
    <location>
        <begin position="80"/>
        <end position="111"/>
    </location>
</feature>
<keyword evidence="5 11" id="KW-1133">Transmembrane helix</keyword>
<dbReference type="GO" id="GO:0005886">
    <property type="term" value="C:plasma membrane"/>
    <property type="evidence" value="ECO:0007669"/>
    <property type="project" value="UniProtKB-SubCell"/>
</dbReference>
<dbReference type="Gene3D" id="1.20.1070.10">
    <property type="entry name" value="Rhodopsin 7-helix transmembrane proteins"/>
    <property type="match status" value="1"/>
</dbReference>
<dbReference type="InterPro" id="IPR017452">
    <property type="entry name" value="GPCR_Rhodpsn_7TM"/>
</dbReference>
<comment type="similarity">
    <text evidence="2">Belongs to the G-protein coupled receptor 1 family.</text>
</comment>